<keyword evidence="2" id="KW-0614">Plasmid</keyword>
<dbReference type="EMBL" id="NBYY01000038">
    <property type="protein sequence ID" value="PCS21190.1"/>
    <property type="molecule type" value="Genomic_DNA"/>
</dbReference>
<accession>A0A2A5SZ82</accession>
<gene>
    <name evidence="2" type="ORF">BTN49_3244</name>
</gene>
<dbReference type="InterPro" id="IPR038670">
    <property type="entry name" value="HslJ-like_sf"/>
</dbReference>
<evidence type="ECO:0000313" key="3">
    <source>
        <dbReference type="Proteomes" id="UP000219020"/>
    </source>
</evidence>
<comment type="caution">
    <text evidence="2">The sequence shown here is derived from an EMBL/GenBank/DDBJ whole genome shotgun (WGS) entry which is preliminary data.</text>
</comment>
<dbReference type="InterPro" id="IPR005184">
    <property type="entry name" value="DUF306_Meta_HslJ"/>
</dbReference>
<dbReference type="Pfam" id="PF03724">
    <property type="entry name" value="META"/>
    <property type="match status" value="1"/>
</dbReference>
<keyword evidence="3" id="KW-1185">Reference proteome</keyword>
<evidence type="ECO:0000313" key="2">
    <source>
        <dbReference type="EMBL" id="PCS21190.1"/>
    </source>
</evidence>
<reference evidence="3" key="1">
    <citation type="submission" date="2017-04" db="EMBL/GenBank/DDBJ databases">
        <title>Genome evolution of the luminous symbionts of deep sea anglerfish.</title>
        <authorList>
            <person name="Hendry T.A."/>
        </authorList>
    </citation>
    <scope>NUCLEOTIDE SEQUENCE [LARGE SCALE GENOMIC DNA]</scope>
    <source>
        <plasmid evidence="3">pmj4</plasmid>
    </source>
</reference>
<protein>
    <recommendedName>
        <fullName evidence="1">DUF306 domain-containing protein</fullName>
    </recommendedName>
</protein>
<organism evidence="2 3">
    <name type="scientific">Candidatus Enterovibrio escicola</name>
    <dbReference type="NCBI Taxonomy" id="1927127"/>
    <lineage>
        <taxon>Bacteria</taxon>
        <taxon>Pseudomonadati</taxon>
        <taxon>Pseudomonadota</taxon>
        <taxon>Gammaproteobacteria</taxon>
        <taxon>Vibrionales</taxon>
        <taxon>Vibrionaceae</taxon>
        <taxon>Enterovibrio</taxon>
    </lineage>
</organism>
<dbReference type="Gene3D" id="2.40.128.270">
    <property type="match status" value="1"/>
</dbReference>
<dbReference type="AlphaFoldDB" id="A0A2A5SZ82"/>
<geneLocation type="plasmid" evidence="3">
    <name>pmj4</name>
</geneLocation>
<proteinExistence type="predicted"/>
<evidence type="ECO:0000259" key="1">
    <source>
        <dbReference type="Pfam" id="PF03724"/>
    </source>
</evidence>
<dbReference type="Proteomes" id="UP000219020">
    <property type="component" value="Plasmid pMJ4"/>
</dbReference>
<name>A0A2A5SZ82_9GAMM</name>
<feature type="domain" description="DUF306" evidence="1">
    <location>
        <begin position="8"/>
        <end position="60"/>
    </location>
</feature>
<sequence>MEGNKVKLIHASVGSTKMMCIEALMRQANLVENVILLVTTAEIKAGRLNLFDYEGKSLLILSRV</sequence>